<protein>
    <submittedName>
        <fullName evidence="3">Translation initiation factor IF-2-like</fullName>
    </submittedName>
</protein>
<sequence length="417" mass="44113">MERWMERWMEGWRDALVGAAISRLGWMLWNGMDICGWRMLQGRRDGCSKWDGDPWIGKMLWDGMGIPGQKGCSGMVWDGYSWTGRMLWDALGWDALGWDGYSRTGRMLRWAPAPPTVPSSLPAVWLHIWSCPPTAPRPGSRIPDLCPCRIGPRCPPGWGPPSLPRPCPSPRGRGISSPRYRSSLIPTLQLFLAGGEPWVGGGGVRGPQPGPAAPGGCPRPPLCPPSPQLGRSSGNFVHKKGSTPTPSTPPAPYPTRGWPRAPPVSPVTTHCPCSVSVCPPPTPGPPRGHPGQGWGVLGDRDPPRDGTPVHRDPRGQPPPPRRCQGVAGGVSLVLGGGCAVGIKALQKGCGSGGRPGKRGGGNRARGVGSGSGGGIGLVPAPGSSPAMLRVLLQRATHLPSLEKREKQSDPVASLTFR</sequence>
<dbReference type="RefSeq" id="XP_017695566.1">
    <property type="nucleotide sequence ID" value="XM_017840077.1"/>
</dbReference>
<evidence type="ECO:0000313" key="3">
    <source>
        <dbReference type="RefSeq" id="XP_017695566.1"/>
    </source>
</evidence>
<feature type="compositionally biased region" description="Pro residues" evidence="1">
    <location>
        <begin position="208"/>
        <end position="227"/>
    </location>
</feature>
<evidence type="ECO:0000256" key="1">
    <source>
        <dbReference type="SAM" id="MobiDB-lite"/>
    </source>
</evidence>
<reference evidence="3" key="1">
    <citation type="submission" date="2025-08" db="UniProtKB">
        <authorList>
            <consortium name="RefSeq"/>
        </authorList>
    </citation>
    <scope>IDENTIFICATION</scope>
</reference>
<feature type="compositionally biased region" description="Basic and acidic residues" evidence="1">
    <location>
        <begin position="298"/>
        <end position="314"/>
    </location>
</feature>
<organism evidence="2 3">
    <name type="scientific">Lepidothrix coronata</name>
    <name type="common">blue-crowned manakin</name>
    <dbReference type="NCBI Taxonomy" id="321398"/>
    <lineage>
        <taxon>Eukaryota</taxon>
        <taxon>Metazoa</taxon>
        <taxon>Chordata</taxon>
        <taxon>Craniata</taxon>
        <taxon>Vertebrata</taxon>
        <taxon>Euteleostomi</taxon>
        <taxon>Archelosauria</taxon>
        <taxon>Archosauria</taxon>
        <taxon>Dinosauria</taxon>
        <taxon>Saurischia</taxon>
        <taxon>Theropoda</taxon>
        <taxon>Coelurosauria</taxon>
        <taxon>Aves</taxon>
        <taxon>Neognathae</taxon>
        <taxon>Neoaves</taxon>
        <taxon>Telluraves</taxon>
        <taxon>Australaves</taxon>
        <taxon>Passeriformes</taxon>
        <taxon>Pipridae</taxon>
        <taxon>Lepidothrix</taxon>
    </lineage>
</organism>
<accession>A0A6J0JB77</accession>
<dbReference type="AlphaFoldDB" id="A0A6J0JB77"/>
<feature type="region of interest" description="Disordered" evidence="1">
    <location>
        <begin position="346"/>
        <end position="383"/>
    </location>
</feature>
<feature type="non-terminal residue" evidence="3">
    <location>
        <position position="417"/>
    </location>
</feature>
<feature type="region of interest" description="Disordered" evidence="1">
    <location>
        <begin position="201"/>
        <end position="260"/>
    </location>
</feature>
<gene>
    <name evidence="3" type="primary">LOC108510402</name>
</gene>
<name>A0A6J0JB77_9PASS</name>
<feature type="compositionally biased region" description="Gly residues" evidence="1">
    <location>
        <begin position="349"/>
        <end position="376"/>
    </location>
</feature>
<keyword evidence="2" id="KW-1185">Reference proteome</keyword>
<feature type="region of interest" description="Disordered" evidence="1">
    <location>
        <begin position="396"/>
        <end position="417"/>
    </location>
</feature>
<proteinExistence type="predicted"/>
<dbReference type="Proteomes" id="UP000504624">
    <property type="component" value="Unplaced"/>
</dbReference>
<dbReference type="GeneID" id="108510402"/>
<evidence type="ECO:0000313" key="2">
    <source>
        <dbReference type="Proteomes" id="UP000504624"/>
    </source>
</evidence>
<feature type="region of interest" description="Disordered" evidence="1">
    <location>
        <begin position="282"/>
        <end position="327"/>
    </location>
</feature>